<accession>A0ABU3PA84</accession>
<gene>
    <name evidence="1" type="ORF">RQP53_09525</name>
</gene>
<proteinExistence type="predicted"/>
<name>A0ABU3PA84_9BURK</name>
<dbReference type="EMBL" id="JAVXZY010000003">
    <property type="protein sequence ID" value="MDT8999505.1"/>
    <property type="molecule type" value="Genomic_DNA"/>
</dbReference>
<comment type="caution">
    <text evidence="1">The sequence shown here is derived from an EMBL/GenBank/DDBJ whole genome shotgun (WGS) entry which is preliminary data.</text>
</comment>
<evidence type="ECO:0000313" key="2">
    <source>
        <dbReference type="Proteomes" id="UP001246372"/>
    </source>
</evidence>
<dbReference type="RefSeq" id="WP_315650067.1">
    <property type="nucleotide sequence ID" value="NZ_JAVXZY010000003.1"/>
</dbReference>
<protein>
    <submittedName>
        <fullName evidence="1">Uncharacterized protein</fullName>
    </submittedName>
</protein>
<reference evidence="1" key="1">
    <citation type="submission" date="2023-09" db="EMBL/GenBank/DDBJ databases">
        <title>Paucibacter sp. APW11 Genome sequencing and assembly.</title>
        <authorList>
            <person name="Kim I."/>
        </authorList>
    </citation>
    <scope>NUCLEOTIDE SEQUENCE</scope>
    <source>
        <strain evidence="1">APW11</strain>
    </source>
</reference>
<sequence>MGFHTQLSLYWDDADYAKGTLSTEQVIDAARVFIAEMDWSEDVLKDLRASCERNWLGEPAFNGVMSYGLIALIESISKQLPDITFYAKGSGEEHWDIWSRTFRAGVEQQSHGPFDADLPPIPEELIAQAKAAHAAATERQAKAIQSNRRGWLSRLWG</sequence>
<organism evidence="1 2">
    <name type="scientific">Roseateles aquae</name>
    <dbReference type="NCBI Taxonomy" id="3077235"/>
    <lineage>
        <taxon>Bacteria</taxon>
        <taxon>Pseudomonadati</taxon>
        <taxon>Pseudomonadota</taxon>
        <taxon>Betaproteobacteria</taxon>
        <taxon>Burkholderiales</taxon>
        <taxon>Sphaerotilaceae</taxon>
        <taxon>Roseateles</taxon>
    </lineage>
</organism>
<evidence type="ECO:0000313" key="1">
    <source>
        <dbReference type="EMBL" id="MDT8999505.1"/>
    </source>
</evidence>
<keyword evidence="2" id="KW-1185">Reference proteome</keyword>
<dbReference type="Proteomes" id="UP001246372">
    <property type="component" value="Unassembled WGS sequence"/>
</dbReference>